<dbReference type="PANTHER" id="PTHR23070">
    <property type="entry name" value="BCS1 AAA-TYPE ATPASE"/>
    <property type="match status" value="1"/>
</dbReference>
<feature type="domain" description="AAA+ ATPase" evidence="10">
    <location>
        <begin position="243"/>
        <end position="378"/>
    </location>
</feature>
<evidence type="ECO:0000313" key="12">
    <source>
        <dbReference type="Proteomes" id="UP000237000"/>
    </source>
</evidence>
<evidence type="ECO:0000256" key="4">
    <source>
        <dbReference type="ARBA" id="ARBA00022801"/>
    </source>
</evidence>
<dbReference type="CDD" id="cd19510">
    <property type="entry name" value="RecA-like_BCS1"/>
    <property type="match status" value="1"/>
</dbReference>
<dbReference type="InterPro" id="IPR025753">
    <property type="entry name" value="AAA_N_dom"/>
</dbReference>
<dbReference type="InterPro" id="IPR003959">
    <property type="entry name" value="ATPase_AAA_core"/>
</dbReference>
<evidence type="ECO:0000256" key="1">
    <source>
        <dbReference type="ARBA" id="ARBA00001946"/>
    </source>
</evidence>
<dbReference type="Pfam" id="PF14363">
    <property type="entry name" value="AAA_assoc"/>
    <property type="match status" value="1"/>
</dbReference>
<dbReference type="Pfam" id="PF25568">
    <property type="entry name" value="AAA_lid_At3g28540"/>
    <property type="match status" value="1"/>
</dbReference>
<name>A0A2P5FPB7_TREOI</name>
<dbReference type="GO" id="GO:0006950">
    <property type="term" value="P:response to stress"/>
    <property type="evidence" value="ECO:0007669"/>
    <property type="project" value="UniProtKB-ARBA"/>
</dbReference>
<organism evidence="11 12">
    <name type="scientific">Trema orientale</name>
    <name type="common">Charcoal tree</name>
    <name type="synonym">Celtis orientalis</name>
    <dbReference type="NCBI Taxonomy" id="63057"/>
    <lineage>
        <taxon>Eukaryota</taxon>
        <taxon>Viridiplantae</taxon>
        <taxon>Streptophyta</taxon>
        <taxon>Embryophyta</taxon>
        <taxon>Tracheophyta</taxon>
        <taxon>Spermatophyta</taxon>
        <taxon>Magnoliopsida</taxon>
        <taxon>eudicotyledons</taxon>
        <taxon>Gunneridae</taxon>
        <taxon>Pentapetalae</taxon>
        <taxon>rosids</taxon>
        <taxon>fabids</taxon>
        <taxon>Rosales</taxon>
        <taxon>Cannabaceae</taxon>
        <taxon>Trema</taxon>
    </lineage>
</organism>
<dbReference type="InterPro" id="IPR050747">
    <property type="entry name" value="Mitochondrial_chaperone_BCS1"/>
</dbReference>
<evidence type="ECO:0000256" key="9">
    <source>
        <dbReference type="SAM" id="MobiDB-lite"/>
    </source>
</evidence>
<evidence type="ECO:0000256" key="8">
    <source>
        <dbReference type="RuleBase" id="RU003651"/>
    </source>
</evidence>
<evidence type="ECO:0000256" key="2">
    <source>
        <dbReference type="ARBA" id="ARBA00007448"/>
    </source>
</evidence>
<accession>A0A2P5FPB7</accession>
<keyword evidence="3 8" id="KW-0547">Nucleotide-binding</keyword>
<evidence type="ECO:0000313" key="11">
    <source>
        <dbReference type="EMBL" id="PON99583.1"/>
    </source>
</evidence>
<keyword evidence="4" id="KW-0378">Hydrolase</keyword>
<keyword evidence="12" id="KW-1185">Reference proteome</keyword>
<dbReference type="InterPro" id="IPR027417">
    <property type="entry name" value="P-loop_NTPase"/>
</dbReference>
<dbReference type="FunFam" id="3.40.50.300:FF:001122">
    <property type="entry name" value="AAA-ATPase ASD, mitochondrial"/>
    <property type="match status" value="1"/>
</dbReference>
<reference evidence="12" key="1">
    <citation type="submission" date="2016-06" db="EMBL/GenBank/DDBJ databases">
        <title>Parallel loss of symbiosis genes in relatives of nitrogen-fixing non-legume Parasponia.</title>
        <authorList>
            <person name="Van Velzen R."/>
            <person name="Holmer R."/>
            <person name="Bu F."/>
            <person name="Rutten L."/>
            <person name="Van Zeijl A."/>
            <person name="Liu W."/>
            <person name="Santuari L."/>
            <person name="Cao Q."/>
            <person name="Sharma T."/>
            <person name="Shen D."/>
            <person name="Roswanjaya Y."/>
            <person name="Wardhani T."/>
            <person name="Kalhor M.S."/>
            <person name="Jansen J."/>
            <person name="Van den Hoogen J."/>
            <person name="Gungor B."/>
            <person name="Hartog M."/>
            <person name="Hontelez J."/>
            <person name="Verver J."/>
            <person name="Yang W.-C."/>
            <person name="Schijlen E."/>
            <person name="Repin R."/>
            <person name="Schilthuizen M."/>
            <person name="Schranz E."/>
            <person name="Heidstra R."/>
            <person name="Miyata K."/>
            <person name="Fedorova E."/>
            <person name="Kohlen W."/>
            <person name="Bisseling T."/>
            <person name="Smit S."/>
            <person name="Geurts R."/>
        </authorList>
    </citation>
    <scope>NUCLEOTIDE SEQUENCE [LARGE SCALE GENOMIC DNA]</scope>
    <source>
        <strain evidence="12">cv. RG33-2</strain>
    </source>
</reference>
<feature type="region of interest" description="Disordered" evidence="9">
    <location>
        <begin position="506"/>
        <end position="557"/>
    </location>
</feature>
<protein>
    <submittedName>
        <fullName evidence="11">Spastin</fullName>
    </submittedName>
</protein>
<dbReference type="SUPFAM" id="SSF52540">
    <property type="entry name" value="P-loop containing nucleoside triphosphate hydrolases"/>
    <property type="match status" value="1"/>
</dbReference>
<evidence type="ECO:0000259" key="10">
    <source>
        <dbReference type="SMART" id="SM00382"/>
    </source>
</evidence>
<dbReference type="Gene3D" id="6.10.280.40">
    <property type="match status" value="1"/>
</dbReference>
<feature type="compositionally biased region" description="Basic and acidic residues" evidence="9">
    <location>
        <begin position="506"/>
        <end position="533"/>
    </location>
</feature>
<sequence length="557" mass="62864">MLSFKEMPMTASALFSAYASFSATMMLVRSIAHELIPHELRSYLYSAVRHLFTPLSSDLTLIIDEFSGMARNQVFDAAELYLRTKVSPKAARLRVAKAPRQKVLAVAIDRGEQIEDEFDEIRLSWRFVWTEPENNSRSGEKRHFELSFPKKFKDRVLGLYLPSVLIRANAIKEEQKAVKIHSRECPYDDEDGGGGGGWGSVNLEHPSTFETLAMEPELKRAIMEDLDRFVRRKEFYKKVGKAWKRGYLLYGPPGTGKSSLIAAMANYLKFDIYDLDLTSIYSNSDLKRVLLSTTNRSILVIEDIDCSVDLQNRQFEEHFETSNTRMTLSGLLNFIDGLWSSCGDERIIVFTTNHKDRLDPALLRPGRMDMHINLSYCSTNGFKTLASNYLGVQGDHRLCDEIEGLISGTQVTPAEVAEELMKGDDADVALEGLVNFLKRKKVETSETHEKERAEAAVVMDGVANFLKRKKAESVKKKDKESLDAVVALEELVDLVKRKKIEADDVLRKGNQEEGGGDQKAEAGPDSKRLKRSENGNGVRKSRRVVRRRSGRAMANGF</sequence>
<comment type="caution">
    <text evidence="11">The sequence shown here is derived from an EMBL/GenBank/DDBJ whole genome shotgun (WGS) entry which is preliminary data.</text>
</comment>
<evidence type="ECO:0000256" key="3">
    <source>
        <dbReference type="ARBA" id="ARBA00022741"/>
    </source>
</evidence>
<comment type="similarity">
    <text evidence="2">Belongs to the AAA ATPase family. BCS1 subfamily.</text>
</comment>
<dbReference type="InParanoid" id="A0A2P5FPB7"/>
<evidence type="ECO:0000256" key="7">
    <source>
        <dbReference type="ARBA" id="ARBA00049360"/>
    </source>
</evidence>
<comment type="cofactor">
    <cofactor evidence="1">
        <name>Mg(2+)</name>
        <dbReference type="ChEBI" id="CHEBI:18420"/>
    </cofactor>
</comment>
<dbReference type="AlphaFoldDB" id="A0A2P5FPB7"/>
<keyword evidence="6" id="KW-0460">Magnesium</keyword>
<dbReference type="InterPro" id="IPR058017">
    <property type="entry name" value="At3g28540-like_C"/>
</dbReference>
<gene>
    <name evidence="11" type="ORF">TorRG33x02_047500</name>
</gene>
<dbReference type="Proteomes" id="UP000237000">
    <property type="component" value="Unassembled WGS sequence"/>
</dbReference>
<proteinExistence type="inferred from homology"/>
<dbReference type="OrthoDB" id="10251412at2759"/>
<comment type="catalytic activity">
    <reaction evidence="7">
        <text>ATP + H2O = ADP + phosphate + H(+)</text>
        <dbReference type="Rhea" id="RHEA:13065"/>
        <dbReference type="ChEBI" id="CHEBI:15377"/>
        <dbReference type="ChEBI" id="CHEBI:15378"/>
        <dbReference type="ChEBI" id="CHEBI:30616"/>
        <dbReference type="ChEBI" id="CHEBI:43474"/>
        <dbReference type="ChEBI" id="CHEBI:456216"/>
    </reaction>
</comment>
<evidence type="ECO:0000256" key="5">
    <source>
        <dbReference type="ARBA" id="ARBA00022840"/>
    </source>
</evidence>
<dbReference type="PROSITE" id="PS00674">
    <property type="entry name" value="AAA"/>
    <property type="match status" value="1"/>
</dbReference>
<dbReference type="SMART" id="SM00382">
    <property type="entry name" value="AAA"/>
    <property type="match status" value="1"/>
</dbReference>
<dbReference type="InterPro" id="IPR003960">
    <property type="entry name" value="ATPase_AAA_CS"/>
</dbReference>
<dbReference type="Gene3D" id="3.40.50.300">
    <property type="entry name" value="P-loop containing nucleotide triphosphate hydrolases"/>
    <property type="match status" value="1"/>
</dbReference>
<dbReference type="FunCoup" id="A0A2P5FPB7">
    <property type="interactions" value="1230"/>
</dbReference>
<dbReference type="STRING" id="63057.A0A2P5FPB7"/>
<evidence type="ECO:0000256" key="6">
    <source>
        <dbReference type="ARBA" id="ARBA00022842"/>
    </source>
</evidence>
<dbReference type="InterPro" id="IPR003593">
    <property type="entry name" value="AAA+_ATPase"/>
</dbReference>
<dbReference type="GO" id="GO:0016887">
    <property type="term" value="F:ATP hydrolysis activity"/>
    <property type="evidence" value="ECO:0007669"/>
    <property type="project" value="InterPro"/>
</dbReference>
<keyword evidence="5 8" id="KW-0067">ATP-binding</keyword>
<dbReference type="EMBL" id="JXTC01000018">
    <property type="protein sequence ID" value="PON99583.1"/>
    <property type="molecule type" value="Genomic_DNA"/>
</dbReference>
<feature type="compositionally biased region" description="Basic residues" evidence="9">
    <location>
        <begin position="539"/>
        <end position="550"/>
    </location>
</feature>
<dbReference type="GO" id="GO:0005524">
    <property type="term" value="F:ATP binding"/>
    <property type="evidence" value="ECO:0007669"/>
    <property type="project" value="UniProtKB-KW"/>
</dbReference>
<dbReference type="Pfam" id="PF00004">
    <property type="entry name" value="AAA"/>
    <property type="match status" value="1"/>
</dbReference>